<evidence type="ECO:0000313" key="9">
    <source>
        <dbReference type="Ensembl" id="ENSACDP00005008716.1"/>
    </source>
</evidence>
<accession>A0A8B9DQB5</accession>
<dbReference type="PROSITE" id="PS51414">
    <property type="entry name" value="HSR"/>
    <property type="match status" value="1"/>
</dbReference>
<keyword evidence="10" id="KW-1185">Reference proteome</keyword>
<sequence length="364" mass="39075">MAGPGGDGDLRHLLKLHRTEIAMAVDDVFPLLHGLADHDVVPEHVFKETLSQTEREGSHRAFHALLTWLLGRDVTAVRDFWAVLFKDYNLERYTRLRPLHSAFPKGRQRPGWRRRHPRGLPAAGVTPQAGCACPCPLCRGGPRAAAPQQAPCLHLSPQGLQMRPSEPPLPSGLQAAATSVHRVVAVAASEVPVTRGAAEGKHVFAGQAPREDASRRQWVTASPGATQGGSGSDPLPAPPWQENEDECAACGDGGELICCDGCPRAFHLACLVPPLPRVPSGSWQCGSCAVKPGQLREADEVAEQPPAIPGEEERVAHMGRGNGSVKIKSDLLPWAVPQGAWDGILQWAFQSMARPLADTHGLFV</sequence>
<dbReference type="PANTHER" id="PTHR46386">
    <property type="entry name" value="NUCLEAR BODY PROTEIN SP140"/>
    <property type="match status" value="1"/>
</dbReference>
<feature type="region of interest" description="Disordered" evidence="6">
    <location>
        <begin position="205"/>
        <end position="240"/>
    </location>
</feature>
<evidence type="ECO:0000313" key="10">
    <source>
        <dbReference type="Proteomes" id="UP000694521"/>
    </source>
</evidence>
<dbReference type="SMART" id="SM00249">
    <property type="entry name" value="PHD"/>
    <property type="match status" value="1"/>
</dbReference>
<dbReference type="Proteomes" id="UP000694521">
    <property type="component" value="Unplaced"/>
</dbReference>
<evidence type="ECO:0000259" key="8">
    <source>
        <dbReference type="PROSITE" id="PS51414"/>
    </source>
</evidence>
<evidence type="ECO:0000259" key="7">
    <source>
        <dbReference type="PROSITE" id="PS50016"/>
    </source>
</evidence>
<dbReference type="PANTHER" id="PTHR46386:SF11">
    <property type="entry name" value="AUTOIMMUNE REGULATOR"/>
    <property type="match status" value="1"/>
</dbReference>
<dbReference type="InterPro" id="IPR019787">
    <property type="entry name" value="Znf_PHD-finger"/>
</dbReference>
<protein>
    <submittedName>
        <fullName evidence="9">Autoimmune regulator</fullName>
    </submittedName>
</protein>
<dbReference type="AlphaFoldDB" id="A0A8B9DQB5"/>
<feature type="domain" description="HSR" evidence="8">
    <location>
        <begin position="1"/>
        <end position="108"/>
    </location>
</feature>
<feature type="domain" description="PHD-type" evidence="7">
    <location>
        <begin position="244"/>
        <end position="291"/>
    </location>
</feature>
<dbReference type="InterPro" id="IPR004865">
    <property type="entry name" value="HSR_dom"/>
</dbReference>
<evidence type="ECO:0000256" key="6">
    <source>
        <dbReference type="SAM" id="MobiDB-lite"/>
    </source>
</evidence>
<dbReference type="GO" id="GO:0003677">
    <property type="term" value="F:DNA binding"/>
    <property type="evidence" value="ECO:0007669"/>
    <property type="project" value="UniProtKB-KW"/>
</dbReference>
<dbReference type="InterPro" id="IPR013083">
    <property type="entry name" value="Znf_RING/FYVE/PHD"/>
</dbReference>
<dbReference type="PROSITE" id="PS01359">
    <property type="entry name" value="ZF_PHD_1"/>
    <property type="match status" value="1"/>
</dbReference>
<dbReference type="GO" id="GO:0005634">
    <property type="term" value="C:nucleus"/>
    <property type="evidence" value="ECO:0007669"/>
    <property type="project" value="InterPro"/>
</dbReference>
<dbReference type="PRINTS" id="PR01711">
    <property type="entry name" value="AIREGULATOR"/>
</dbReference>
<dbReference type="GO" id="GO:0008270">
    <property type="term" value="F:zinc ion binding"/>
    <property type="evidence" value="ECO:0007669"/>
    <property type="project" value="UniProtKB-KW"/>
</dbReference>
<dbReference type="Pfam" id="PF00628">
    <property type="entry name" value="PHD"/>
    <property type="match status" value="1"/>
</dbReference>
<evidence type="ECO:0000256" key="3">
    <source>
        <dbReference type="ARBA" id="ARBA00022833"/>
    </source>
</evidence>
<name>A0A8B9DQB5_ANSCY</name>
<dbReference type="Gene3D" id="3.30.40.10">
    <property type="entry name" value="Zinc/RING finger domain, C3HC4 (zinc finger)"/>
    <property type="match status" value="1"/>
</dbReference>
<dbReference type="InterPro" id="IPR001965">
    <property type="entry name" value="Znf_PHD"/>
</dbReference>
<keyword evidence="3" id="KW-0862">Zinc</keyword>
<evidence type="ECO:0000256" key="2">
    <source>
        <dbReference type="ARBA" id="ARBA00022771"/>
    </source>
</evidence>
<keyword evidence="2 5" id="KW-0863">Zinc-finger</keyword>
<evidence type="ECO:0000256" key="5">
    <source>
        <dbReference type="PROSITE-ProRule" id="PRU00146"/>
    </source>
</evidence>
<dbReference type="PROSITE" id="PS50016">
    <property type="entry name" value="ZF_PHD_2"/>
    <property type="match status" value="1"/>
</dbReference>
<dbReference type="GO" id="GO:0045182">
    <property type="term" value="F:translation regulator activity"/>
    <property type="evidence" value="ECO:0007669"/>
    <property type="project" value="InterPro"/>
</dbReference>
<dbReference type="InterPro" id="IPR043563">
    <property type="entry name" value="Sp110/Sp140/Sp140L-like"/>
</dbReference>
<reference evidence="9" key="1">
    <citation type="submission" date="2025-08" db="UniProtKB">
        <authorList>
            <consortium name="Ensembl"/>
        </authorList>
    </citation>
    <scope>IDENTIFICATION</scope>
</reference>
<dbReference type="Ensembl" id="ENSACDT00005010437.1">
    <property type="protein sequence ID" value="ENSACDP00005008716.1"/>
    <property type="gene ID" value="ENSACDG00005006315.1"/>
</dbReference>
<dbReference type="CDD" id="cd15539">
    <property type="entry name" value="PHD1_AIRE"/>
    <property type="match status" value="1"/>
</dbReference>
<dbReference type="GO" id="GO:0005737">
    <property type="term" value="C:cytoplasm"/>
    <property type="evidence" value="ECO:0007669"/>
    <property type="project" value="InterPro"/>
</dbReference>
<reference evidence="9" key="2">
    <citation type="submission" date="2025-09" db="UniProtKB">
        <authorList>
            <consortium name="Ensembl"/>
        </authorList>
    </citation>
    <scope>IDENTIFICATION</scope>
</reference>
<dbReference type="Pfam" id="PF03172">
    <property type="entry name" value="HSR"/>
    <property type="match status" value="1"/>
</dbReference>
<dbReference type="InterPro" id="IPR019786">
    <property type="entry name" value="Zinc_finger_PHD-type_CS"/>
</dbReference>
<dbReference type="SUPFAM" id="SSF57903">
    <property type="entry name" value="FYVE/PHD zinc finger"/>
    <property type="match status" value="1"/>
</dbReference>
<evidence type="ECO:0000256" key="1">
    <source>
        <dbReference type="ARBA" id="ARBA00022723"/>
    </source>
</evidence>
<evidence type="ECO:0000256" key="4">
    <source>
        <dbReference type="ARBA" id="ARBA00023125"/>
    </source>
</evidence>
<dbReference type="GO" id="GO:0000981">
    <property type="term" value="F:DNA-binding transcription factor activity, RNA polymerase II-specific"/>
    <property type="evidence" value="ECO:0007669"/>
    <property type="project" value="TreeGrafter"/>
</dbReference>
<dbReference type="GO" id="GO:0006959">
    <property type="term" value="P:humoral immune response"/>
    <property type="evidence" value="ECO:0007669"/>
    <property type="project" value="InterPro"/>
</dbReference>
<keyword evidence="4" id="KW-0238">DNA-binding</keyword>
<keyword evidence="1" id="KW-0479">Metal-binding</keyword>
<organism evidence="9 10">
    <name type="scientific">Anser cygnoides</name>
    <name type="common">Swan goose</name>
    <dbReference type="NCBI Taxonomy" id="8845"/>
    <lineage>
        <taxon>Eukaryota</taxon>
        <taxon>Metazoa</taxon>
        <taxon>Chordata</taxon>
        <taxon>Craniata</taxon>
        <taxon>Vertebrata</taxon>
        <taxon>Euteleostomi</taxon>
        <taxon>Archelosauria</taxon>
        <taxon>Archosauria</taxon>
        <taxon>Dinosauria</taxon>
        <taxon>Saurischia</taxon>
        <taxon>Theropoda</taxon>
        <taxon>Coelurosauria</taxon>
        <taxon>Aves</taxon>
        <taxon>Neognathae</taxon>
        <taxon>Galloanserae</taxon>
        <taxon>Anseriformes</taxon>
        <taxon>Anatidae</taxon>
        <taxon>Anserinae</taxon>
        <taxon>Anser</taxon>
    </lineage>
</organism>
<dbReference type="InterPro" id="IPR011011">
    <property type="entry name" value="Znf_FYVE_PHD"/>
</dbReference>
<dbReference type="InterPro" id="IPR008087">
    <property type="entry name" value="AIRE"/>
</dbReference>
<proteinExistence type="predicted"/>